<dbReference type="RefSeq" id="WP_121212361.1">
    <property type="nucleotide sequence ID" value="NZ_RBIM01000007.1"/>
</dbReference>
<evidence type="ECO:0000313" key="3">
    <source>
        <dbReference type="EMBL" id="RKQ95301.1"/>
    </source>
</evidence>
<feature type="domain" description="Gfo/Idh/MocA-like oxidoreductase N-terminal" evidence="1">
    <location>
        <begin position="8"/>
        <end position="124"/>
    </location>
</feature>
<dbReference type="OrthoDB" id="9815825at2"/>
<dbReference type="SUPFAM" id="SSF55347">
    <property type="entry name" value="Glyceraldehyde-3-phosphate dehydrogenase-like, C-terminal domain"/>
    <property type="match status" value="1"/>
</dbReference>
<evidence type="ECO:0000313" key="4">
    <source>
        <dbReference type="Proteomes" id="UP000273675"/>
    </source>
</evidence>
<evidence type="ECO:0000259" key="2">
    <source>
        <dbReference type="Pfam" id="PF22725"/>
    </source>
</evidence>
<dbReference type="SUPFAM" id="SSF51735">
    <property type="entry name" value="NAD(P)-binding Rossmann-fold domains"/>
    <property type="match status" value="1"/>
</dbReference>
<dbReference type="Proteomes" id="UP000273675">
    <property type="component" value="Unassembled WGS sequence"/>
</dbReference>
<evidence type="ECO:0000259" key="1">
    <source>
        <dbReference type="Pfam" id="PF01408"/>
    </source>
</evidence>
<dbReference type="Pfam" id="PF22725">
    <property type="entry name" value="GFO_IDH_MocA_C3"/>
    <property type="match status" value="1"/>
</dbReference>
<dbReference type="EMBL" id="RBIM01000007">
    <property type="protein sequence ID" value="RKQ95301.1"/>
    <property type="molecule type" value="Genomic_DNA"/>
</dbReference>
<dbReference type="InterPro" id="IPR055170">
    <property type="entry name" value="GFO_IDH_MocA-like_dom"/>
</dbReference>
<feature type="domain" description="GFO/IDH/MocA-like oxidoreductase" evidence="2">
    <location>
        <begin position="161"/>
        <end position="236"/>
    </location>
</feature>
<dbReference type="InterPro" id="IPR000683">
    <property type="entry name" value="Gfo/Idh/MocA-like_OxRdtase_N"/>
</dbReference>
<reference evidence="3 4" key="1">
    <citation type="submission" date="2018-10" db="EMBL/GenBank/DDBJ databases">
        <title>Genomic Encyclopedia of Type Strains, Phase IV (KMG-IV): sequencing the most valuable type-strain genomes for metagenomic binning, comparative biology and taxonomic classification.</title>
        <authorList>
            <person name="Goeker M."/>
        </authorList>
    </citation>
    <scope>NUCLEOTIDE SEQUENCE [LARGE SCALE GENOMIC DNA]</scope>
    <source>
        <strain evidence="3 4">DSM 4734</strain>
    </source>
</reference>
<dbReference type="PANTHER" id="PTHR43377:SF1">
    <property type="entry name" value="BILIVERDIN REDUCTASE A"/>
    <property type="match status" value="1"/>
</dbReference>
<dbReference type="PANTHER" id="PTHR43377">
    <property type="entry name" value="BILIVERDIN REDUCTASE A"/>
    <property type="match status" value="1"/>
</dbReference>
<name>A0A495D457_9PROT</name>
<gene>
    <name evidence="3" type="ORF">C7435_2991</name>
</gene>
<dbReference type="InterPro" id="IPR036291">
    <property type="entry name" value="NAD(P)-bd_dom_sf"/>
</dbReference>
<dbReference type="Gene3D" id="3.40.50.720">
    <property type="entry name" value="NAD(P)-binding Rossmann-like Domain"/>
    <property type="match status" value="1"/>
</dbReference>
<dbReference type="GO" id="GO:0000166">
    <property type="term" value="F:nucleotide binding"/>
    <property type="evidence" value="ECO:0007669"/>
    <property type="project" value="InterPro"/>
</dbReference>
<comment type="caution">
    <text evidence="3">The sequence shown here is derived from an EMBL/GenBank/DDBJ whole genome shotgun (WGS) entry which is preliminary data.</text>
</comment>
<dbReference type="InterPro" id="IPR051450">
    <property type="entry name" value="Gfo/Idh/MocA_Oxidoreductases"/>
</dbReference>
<organism evidence="3 4">
    <name type="scientific">Maricaulis maris</name>
    <dbReference type="NCBI Taxonomy" id="74318"/>
    <lineage>
        <taxon>Bacteria</taxon>
        <taxon>Pseudomonadati</taxon>
        <taxon>Pseudomonadota</taxon>
        <taxon>Alphaproteobacteria</taxon>
        <taxon>Maricaulales</taxon>
        <taxon>Maricaulaceae</taxon>
        <taxon>Maricaulis</taxon>
    </lineage>
</organism>
<dbReference type="Gene3D" id="3.30.360.10">
    <property type="entry name" value="Dihydrodipicolinate Reductase, domain 2"/>
    <property type="match status" value="1"/>
</dbReference>
<dbReference type="AlphaFoldDB" id="A0A495D457"/>
<protein>
    <submittedName>
        <fullName evidence="3">Putative dehydrogenase</fullName>
    </submittedName>
</protein>
<proteinExistence type="predicted"/>
<sequence length="309" mass="32509">MASKSRILRTGVVGAGVFGGFHASKYAANERVELVGVYEPDLERAKALAEKHGAKGFDNFAAFLAGVDAITVASPAVHHFEAAATALAMGKHVLVEKPIASSVEEARELISLAAKHGCVLQVGHQERFVFNAMGLFAVDATPTKITASRMGPASDRCLDVSVTLDLMVHDLDLVIALSGSAVKSVTGEVDKGRFDHPDIAKAHLVFDNGCEAELVASRVHHERDRKMKVEYEAGVLEIDFVAKTFSNTTPYALNPDFAESATAKDSLGANVNAFIASVLDGAPVAVPGIAGLRALDAARAIDGARTYGS</sequence>
<accession>A0A495D457</accession>
<dbReference type="Pfam" id="PF01408">
    <property type="entry name" value="GFO_IDH_MocA"/>
    <property type="match status" value="1"/>
</dbReference>